<dbReference type="PROSITE" id="PS50977">
    <property type="entry name" value="HTH_TETR_2"/>
    <property type="match status" value="1"/>
</dbReference>
<dbReference type="GO" id="GO:0003700">
    <property type="term" value="F:DNA-binding transcription factor activity"/>
    <property type="evidence" value="ECO:0007669"/>
    <property type="project" value="TreeGrafter"/>
</dbReference>
<dbReference type="AlphaFoldDB" id="A0A7W7HZV8"/>
<dbReference type="InterPro" id="IPR009057">
    <property type="entry name" value="Homeodomain-like_sf"/>
</dbReference>
<keyword evidence="1" id="KW-0805">Transcription regulation</keyword>
<dbReference type="GO" id="GO:0000976">
    <property type="term" value="F:transcription cis-regulatory region binding"/>
    <property type="evidence" value="ECO:0007669"/>
    <property type="project" value="TreeGrafter"/>
</dbReference>
<reference evidence="6 7" key="1">
    <citation type="submission" date="2020-08" db="EMBL/GenBank/DDBJ databases">
        <title>Sequencing the genomes of 1000 actinobacteria strains.</title>
        <authorList>
            <person name="Klenk H.-P."/>
        </authorList>
    </citation>
    <scope>NUCLEOTIDE SEQUENCE [LARGE SCALE GENOMIC DNA]</scope>
    <source>
        <strain evidence="6 7">DSM 43149</strain>
    </source>
</reference>
<feature type="domain" description="HTH tetR-type" evidence="5">
    <location>
        <begin position="21"/>
        <end position="80"/>
    </location>
</feature>
<dbReference type="PANTHER" id="PTHR30055:SF234">
    <property type="entry name" value="HTH-TYPE TRANSCRIPTIONAL REGULATOR BETI"/>
    <property type="match status" value="1"/>
</dbReference>
<name>A0A7W7HZV8_9ACTN</name>
<dbReference type="InterPro" id="IPR049445">
    <property type="entry name" value="TetR_SbtR-like_C"/>
</dbReference>
<keyword evidence="3" id="KW-0804">Transcription</keyword>
<dbReference type="InterPro" id="IPR050109">
    <property type="entry name" value="HTH-type_TetR-like_transc_reg"/>
</dbReference>
<evidence type="ECO:0000256" key="1">
    <source>
        <dbReference type="ARBA" id="ARBA00023015"/>
    </source>
</evidence>
<dbReference type="Proteomes" id="UP000578112">
    <property type="component" value="Unassembled WGS sequence"/>
</dbReference>
<dbReference type="Pfam" id="PF21597">
    <property type="entry name" value="TetR_C_43"/>
    <property type="match status" value="1"/>
</dbReference>
<dbReference type="InterPro" id="IPR036271">
    <property type="entry name" value="Tet_transcr_reg_TetR-rel_C_sf"/>
</dbReference>
<organism evidence="6 7">
    <name type="scientific">Actinoplanes digitatis</name>
    <dbReference type="NCBI Taxonomy" id="1868"/>
    <lineage>
        <taxon>Bacteria</taxon>
        <taxon>Bacillati</taxon>
        <taxon>Actinomycetota</taxon>
        <taxon>Actinomycetes</taxon>
        <taxon>Micromonosporales</taxon>
        <taxon>Micromonosporaceae</taxon>
        <taxon>Actinoplanes</taxon>
    </lineage>
</organism>
<dbReference type="InterPro" id="IPR023772">
    <property type="entry name" value="DNA-bd_HTH_TetR-type_CS"/>
</dbReference>
<dbReference type="EMBL" id="JACHNH010000001">
    <property type="protein sequence ID" value="MBB4763840.1"/>
    <property type="molecule type" value="Genomic_DNA"/>
</dbReference>
<keyword evidence="7" id="KW-1185">Reference proteome</keyword>
<evidence type="ECO:0000313" key="6">
    <source>
        <dbReference type="EMBL" id="MBB4763840.1"/>
    </source>
</evidence>
<accession>A0A7W7HZV8</accession>
<dbReference type="SUPFAM" id="SSF46689">
    <property type="entry name" value="Homeodomain-like"/>
    <property type="match status" value="1"/>
</dbReference>
<dbReference type="SUPFAM" id="SSF48498">
    <property type="entry name" value="Tetracyclin repressor-like, C-terminal domain"/>
    <property type="match status" value="1"/>
</dbReference>
<dbReference type="RefSeq" id="WP_184995094.1">
    <property type="nucleotide sequence ID" value="NZ_BOMK01000041.1"/>
</dbReference>
<evidence type="ECO:0000256" key="2">
    <source>
        <dbReference type="ARBA" id="ARBA00023125"/>
    </source>
</evidence>
<gene>
    <name evidence="6" type="ORF">BJ971_004396</name>
</gene>
<evidence type="ECO:0000313" key="7">
    <source>
        <dbReference type="Proteomes" id="UP000578112"/>
    </source>
</evidence>
<dbReference type="Gene3D" id="1.10.357.10">
    <property type="entry name" value="Tetracycline Repressor, domain 2"/>
    <property type="match status" value="1"/>
</dbReference>
<dbReference type="PRINTS" id="PR00455">
    <property type="entry name" value="HTHTETR"/>
</dbReference>
<feature type="DNA-binding region" description="H-T-H motif" evidence="4">
    <location>
        <begin position="43"/>
        <end position="62"/>
    </location>
</feature>
<evidence type="ECO:0000259" key="5">
    <source>
        <dbReference type="PROSITE" id="PS50977"/>
    </source>
</evidence>
<comment type="caution">
    <text evidence="6">The sequence shown here is derived from an EMBL/GenBank/DDBJ whole genome shotgun (WGS) entry which is preliminary data.</text>
</comment>
<dbReference type="PROSITE" id="PS01081">
    <property type="entry name" value="HTH_TETR_1"/>
    <property type="match status" value="1"/>
</dbReference>
<dbReference type="Pfam" id="PF00440">
    <property type="entry name" value="TetR_N"/>
    <property type="match status" value="1"/>
</dbReference>
<protein>
    <submittedName>
        <fullName evidence="6">AcrR family transcriptional regulator</fullName>
    </submittedName>
</protein>
<dbReference type="InterPro" id="IPR001647">
    <property type="entry name" value="HTH_TetR"/>
</dbReference>
<sequence length="228" mass="25003">MATTEGRAAGGSPRPLRRDAELNRRRIIEAAREVFATRGLTATLDDVAHHAGVGIGTVYRRFPTKEALVEVALEDRLEELAGLAEAALLAPTAWEGLTRLICRITDMHAADRGLRDAALGSRRRARVGERMAPPVQRLVERAQAEGTLRGDFDVHDIPLLMMMVSEIAHHSEQFRPDTYVRYRQLLLDGLRAAPSTGDLGAPLTLEDVDAIVGRWLPAPEPRQAGPGR</sequence>
<evidence type="ECO:0000256" key="3">
    <source>
        <dbReference type="ARBA" id="ARBA00023163"/>
    </source>
</evidence>
<dbReference type="PANTHER" id="PTHR30055">
    <property type="entry name" value="HTH-TYPE TRANSCRIPTIONAL REGULATOR RUTR"/>
    <property type="match status" value="1"/>
</dbReference>
<keyword evidence="2 4" id="KW-0238">DNA-binding</keyword>
<evidence type="ECO:0000256" key="4">
    <source>
        <dbReference type="PROSITE-ProRule" id="PRU00335"/>
    </source>
</evidence>
<proteinExistence type="predicted"/>